<comment type="similarity">
    <text evidence="2 8">Belongs to the glycosyl hydrolase 28 family.</text>
</comment>
<keyword evidence="5 8" id="KW-0378">Hydrolase</keyword>
<evidence type="ECO:0000313" key="10">
    <source>
        <dbReference type="Proteomes" id="UP000639772"/>
    </source>
</evidence>
<proteinExistence type="inferred from homology"/>
<dbReference type="AlphaFoldDB" id="A0A835VLI1"/>
<evidence type="ECO:0000256" key="7">
    <source>
        <dbReference type="ARBA" id="ARBA00023316"/>
    </source>
</evidence>
<sequence>MAGTVFLKELQPQGSRTEVPEQPSVSPAIRWMQQCRRFNYHKLLPKAPTPMAFMANSNNVEVYNSVISNGDDCISIGSGSFNVIGSLGQKKTSACVGNVTVRNSVVKHSDNGVRIKTWQGGQGSASGVIFDGIQMDTVRNPIIIDQYYCLSKPCANLSSAVNISNVLYSNINGTYDDRRPPIHLGCSEAVPCTNIALSNVKLLPRREDALDAFCWNAYGEMRTASVPPISCLLEGMPRSIPGYKGG</sequence>
<dbReference type="PANTHER" id="PTHR31375">
    <property type="match status" value="1"/>
</dbReference>
<dbReference type="GO" id="GO:0005975">
    <property type="term" value="P:carbohydrate metabolic process"/>
    <property type="evidence" value="ECO:0007669"/>
    <property type="project" value="InterPro"/>
</dbReference>
<evidence type="ECO:0008006" key="11">
    <source>
        <dbReference type="Google" id="ProtNLM"/>
    </source>
</evidence>
<evidence type="ECO:0000256" key="8">
    <source>
        <dbReference type="RuleBase" id="RU361169"/>
    </source>
</evidence>
<evidence type="ECO:0000256" key="2">
    <source>
        <dbReference type="ARBA" id="ARBA00008834"/>
    </source>
</evidence>
<organism evidence="9 10">
    <name type="scientific">Vanilla planifolia</name>
    <name type="common">Vanilla</name>
    <dbReference type="NCBI Taxonomy" id="51239"/>
    <lineage>
        <taxon>Eukaryota</taxon>
        <taxon>Viridiplantae</taxon>
        <taxon>Streptophyta</taxon>
        <taxon>Embryophyta</taxon>
        <taxon>Tracheophyta</taxon>
        <taxon>Spermatophyta</taxon>
        <taxon>Magnoliopsida</taxon>
        <taxon>Liliopsida</taxon>
        <taxon>Asparagales</taxon>
        <taxon>Orchidaceae</taxon>
        <taxon>Vanilloideae</taxon>
        <taxon>Vanilleae</taxon>
        <taxon>Vanilla</taxon>
    </lineage>
</organism>
<accession>A0A835VLI1</accession>
<evidence type="ECO:0000256" key="5">
    <source>
        <dbReference type="ARBA" id="ARBA00022801"/>
    </source>
</evidence>
<dbReference type="Proteomes" id="UP000639772">
    <property type="component" value="Chromosome 1"/>
</dbReference>
<dbReference type="Gene3D" id="2.160.20.10">
    <property type="entry name" value="Single-stranded right-handed beta-helix, Pectin lyase-like"/>
    <property type="match status" value="1"/>
</dbReference>
<dbReference type="SUPFAM" id="SSF51126">
    <property type="entry name" value="Pectin lyase-like"/>
    <property type="match status" value="1"/>
</dbReference>
<comment type="subcellular location">
    <subcellularLocation>
        <location evidence="1">Secreted</location>
        <location evidence="1">Cell wall</location>
    </subcellularLocation>
</comment>
<comment type="caution">
    <text evidence="9">The sequence shown here is derived from an EMBL/GenBank/DDBJ whole genome shotgun (WGS) entry which is preliminary data.</text>
</comment>
<reference evidence="9 10" key="1">
    <citation type="journal article" date="2020" name="Nat. Food">
        <title>A phased Vanilla planifolia genome enables genetic improvement of flavour and production.</title>
        <authorList>
            <person name="Hasing T."/>
            <person name="Tang H."/>
            <person name="Brym M."/>
            <person name="Khazi F."/>
            <person name="Huang T."/>
            <person name="Chambers A.H."/>
        </authorList>
    </citation>
    <scope>NUCLEOTIDE SEQUENCE [LARGE SCALE GENOMIC DNA]</scope>
    <source>
        <tissue evidence="9">Leaf</tissue>
    </source>
</reference>
<dbReference type="Pfam" id="PF00295">
    <property type="entry name" value="Glyco_hydro_28"/>
    <property type="match status" value="1"/>
</dbReference>
<protein>
    <recommendedName>
        <fullName evidence="11">Polygalacturonase</fullName>
    </recommendedName>
</protein>
<dbReference type="SMART" id="SM00710">
    <property type="entry name" value="PbH1"/>
    <property type="match status" value="3"/>
</dbReference>
<dbReference type="GO" id="GO:0071555">
    <property type="term" value="P:cell wall organization"/>
    <property type="evidence" value="ECO:0007669"/>
    <property type="project" value="UniProtKB-KW"/>
</dbReference>
<keyword evidence="7" id="KW-0961">Cell wall biogenesis/degradation</keyword>
<evidence type="ECO:0000256" key="6">
    <source>
        <dbReference type="ARBA" id="ARBA00023295"/>
    </source>
</evidence>
<evidence type="ECO:0000256" key="1">
    <source>
        <dbReference type="ARBA" id="ARBA00004191"/>
    </source>
</evidence>
<evidence type="ECO:0000256" key="4">
    <source>
        <dbReference type="ARBA" id="ARBA00022525"/>
    </source>
</evidence>
<dbReference type="OrthoDB" id="187139at2759"/>
<dbReference type="InterPro" id="IPR006626">
    <property type="entry name" value="PbH1"/>
</dbReference>
<keyword evidence="4" id="KW-0964">Secreted</keyword>
<keyword evidence="3" id="KW-0134">Cell wall</keyword>
<evidence type="ECO:0000313" key="9">
    <source>
        <dbReference type="EMBL" id="KAG0500996.1"/>
    </source>
</evidence>
<keyword evidence="6 8" id="KW-0326">Glycosidase</keyword>
<dbReference type="GO" id="GO:0004650">
    <property type="term" value="F:polygalacturonase activity"/>
    <property type="evidence" value="ECO:0007669"/>
    <property type="project" value="InterPro"/>
</dbReference>
<evidence type="ECO:0000256" key="3">
    <source>
        <dbReference type="ARBA" id="ARBA00022512"/>
    </source>
</evidence>
<dbReference type="InterPro" id="IPR011050">
    <property type="entry name" value="Pectin_lyase_fold/virulence"/>
</dbReference>
<dbReference type="InterPro" id="IPR012334">
    <property type="entry name" value="Pectin_lyas_fold"/>
</dbReference>
<dbReference type="InterPro" id="IPR000743">
    <property type="entry name" value="Glyco_hydro_28"/>
</dbReference>
<gene>
    <name evidence="9" type="ORF">HPP92_001068</name>
</gene>
<dbReference type="EMBL" id="JADCNM010000001">
    <property type="protein sequence ID" value="KAG0500996.1"/>
    <property type="molecule type" value="Genomic_DNA"/>
</dbReference>
<name>A0A835VLI1_VANPL</name>